<dbReference type="PROSITE" id="PS52050">
    <property type="entry name" value="WYL"/>
    <property type="match status" value="1"/>
</dbReference>
<dbReference type="Gene3D" id="1.10.10.10">
    <property type="entry name" value="Winged helix-like DNA-binding domain superfamily/Winged helix DNA-binding domain"/>
    <property type="match status" value="1"/>
</dbReference>
<evidence type="ECO:0000313" key="4">
    <source>
        <dbReference type="EMBL" id="BFP49572.1"/>
    </source>
</evidence>
<dbReference type="AlphaFoldDB" id="A0AB33K228"/>
<gene>
    <name evidence="4" type="ORF">KCMC57_59400</name>
</gene>
<dbReference type="PANTHER" id="PTHR34580">
    <property type="match status" value="1"/>
</dbReference>
<evidence type="ECO:0000259" key="3">
    <source>
        <dbReference type="Pfam" id="PF25583"/>
    </source>
</evidence>
<dbReference type="PANTHER" id="PTHR34580:SF1">
    <property type="entry name" value="PROTEIN PAFC"/>
    <property type="match status" value="1"/>
</dbReference>
<dbReference type="Pfam" id="PF08279">
    <property type="entry name" value="HTH_11"/>
    <property type="match status" value="1"/>
</dbReference>
<dbReference type="EMBL" id="AP035881">
    <property type="protein sequence ID" value="BFP49572.1"/>
    <property type="molecule type" value="Genomic_DNA"/>
</dbReference>
<dbReference type="PIRSF" id="PIRSF016838">
    <property type="entry name" value="PafC"/>
    <property type="match status" value="1"/>
</dbReference>
<dbReference type="InterPro" id="IPR057727">
    <property type="entry name" value="WCX_dom"/>
</dbReference>
<reference evidence="4" key="1">
    <citation type="submission" date="2024-07" db="EMBL/GenBank/DDBJ databases">
        <title>Complete genome sequences of cellulolytic bacteria, Kitasatospora sp. CMC57 and Streptomyces sp. CMC78, isolated from Japanese agricultural soil.</title>
        <authorList>
            <person name="Hashimoto T."/>
            <person name="Ito M."/>
            <person name="Iwamoto M."/>
            <person name="Fukahori D."/>
            <person name="Shoda T."/>
            <person name="Sakoda M."/>
            <person name="Morohoshi T."/>
            <person name="Mitsuboshi M."/>
            <person name="Nishizawa T."/>
        </authorList>
    </citation>
    <scope>NUCLEOTIDE SEQUENCE</scope>
    <source>
        <strain evidence="4">CMC57</strain>
    </source>
</reference>
<name>A0AB33K228_9ACTN</name>
<dbReference type="InterPro" id="IPR051534">
    <property type="entry name" value="CBASS_pafABC_assoc_protein"/>
</dbReference>
<dbReference type="InterPro" id="IPR036388">
    <property type="entry name" value="WH-like_DNA-bd_sf"/>
</dbReference>
<dbReference type="InterPro" id="IPR026881">
    <property type="entry name" value="WYL_dom"/>
</dbReference>
<dbReference type="Pfam" id="PF13280">
    <property type="entry name" value="WYL"/>
    <property type="match status" value="1"/>
</dbReference>
<dbReference type="Pfam" id="PF25583">
    <property type="entry name" value="WCX"/>
    <property type="match status" value="1"/>
</dbReference>
<dbReference type="InterPro" id="IPR013196">
    <property type="entry name" value="HTH_11"/>
</dbReference>
<organism evidence="4">
    <name type="scientific">Kitasatospora sp. CMC57</name>
    <dbReference type="NCBI Taxonomy" id="3231513"/>
    <lineage>
        <taxon>Bacteria</taxon>
        <taxon>Bacillati</taxon>
        <taxon>Actinomycetota</taxon>
        <taxon>Actinomycetes</taxon>
        <taxon>Kitasatosporales</taxon>
        <taxon>Streptomycetaceae</taxon>
        <taxon>Kitasatospora</taxon>
    </lineage>
</organism>
<evidence type="ECO:0000259" key="2">
    <source>
        <dbReference type="Pfam" id="PF13280"/>
    </source>
</evidence>
<dbReference type="InterPro" id="IPR028349">
    <property type="entry name" value="PafC-like"/>
</dbReference>
<evidence type="ECO:0000259" key="1">
    <source>
        <dbReference type="Pfam" id="PF08279"/>
    </source>
</evidence>
<feature type="domain" description="WCX" evidence="3">
    <location>
        <begin position="216"/>
        <end position="289"/>
    </location>
</feature>
<feature type="domain" description="WYL" evidence="2">
    <location>
        <begin position="118"/>
        <end position="182"/>
    </location>
</feature>
<protein>
    <submittedName>
        <fullName evidence="4">WYL domain-containing protein</fullName>
    </submittedName>
</protein>
<accession>A0AB33K228</accession>
<feature type="domain" description="Helix-turn-helix type 11" evidence="1">
    <location>
        <begin position="2"/>
        <end position="40"/>
    </location>
</feature>
<proteinExistence type="predicted"/>
<sequence length="300" mass="31766">MTVAQVAAELEVSERTARRDLEALATAGIPVYSQRGRNGGWSLVGGARTNLTGLTADETRSLFLTTGPAATSPEARTVLRKLVRALPAPLRPAAEAAARAGFADPTDWSRATSTAAEPHLDALQRAVVEGVQVRLGYATPGRSAGERTVHPLGLATKAGVGYLVADTANGLRSFRLSRVTSAVATGDPVERPDGFDLAMVWRELAARMEERLHAATVRVRARSDASAVLHRLFGGRLRMVSQLPDGGSELEINGPSPEVVVAQLAGLGARVEVLHPPEARHELARLGAELTALYTAEARR</sequence>
<dbReference type="SUPFAM" id="SSF46785">
    <property type="entry name" value="Winged helix' DNA-binding domain"/>
    <property type="match status" value="1"/>
</dbReference>
<dbReference type="InterPro" id="IPR036390">
    <property type="entry name" value="WH_DNA-bd_sf"/>
</dbReference>